<dbReference type="CDD" id="cd16325">
    <property type="entry name" value="LolA"/>
    <property type="match status" value="1"/>
</dbReference>
<dbReference type="InterPro" id="IPR004564">
    <property type="entry name" value="OM_lipoprot_carrier_LolA-like"/>
</dbReference>
<dbReference type="Proteomes" id="UP000494245">
    <property type="component" value="Unassembled WGS sequence"/>
</dbReference>
<dbReference type="RefSeq" id="WP_173084687.1">
    <property type="nucleotide sequence ID" value="NZ_BLTE01000010.1"/>
</dbReference>
<proteinExistence type="predicted"/>
<evidence type="ECO:0000256" key="2">
    <source>
        <dbReference type="SAM" id="SignalP"/>
    </source>
</evidence>
<dbReference type="InterPro" id="IPR029046">
    <property type="entry name" value="LolA/LolB/LppX"/>
</dbReference>
<organism evidence="3 4">
    <name type="scientific">Fundidesulfovibrio magnetotacticus</name>
    <dbReference type="NCBI Taxonomy" id="2730080"/>
    <lineage>
        <taxon>Bacteria</taxon>
        <taxon>Pseudomonadati</taxon>
        <taxon>Thermodesulfobacteriota</taxon>
        <taxon>Desulfovibrionia</taxon>
        <taxon>Desulfovibrionales</taxon>
        <taxon>Desulfovibrionaceae</taxon>
        <taxon>Fundidesulfovibrio</taxon>
    </lineage>
</organism>
<name>A0A6V8LXZ9_9BACT</name>
<reference evidence="3 4" key="1">
    <citation type="submission" date="2020-04" db="EMBL/GenBank/DDBJ databases">
        <authorList>
            <consortium name="Desulfovibrio sp. FSS-1 genome sequencing consortium"/>
            <person name="Shimoshige H."/>
            <person name="Kobayashi H."/>
            <person name="Maekawa T."/>
        </authorList>
    </citation>
    <scope>NUCLEOTIDE SEQUENCE [LARGE SCALE GENOMIC DNA]</scope>
    <source>
        <strain evidence="3 4">SIID29052-01</strain>
    </source>
</reference>
<keyword evidence="3" id="KW-0449">Lipoprotein</keyword>
<dbReference type="PANTHER" id="PTHR35869">
    <property type="entry name" value="OUTER-MEMBRANE LIPOPROTEIN CARRIER PROTEIN"/>
    <property type="match status" value="1"/>
</dbReference>
<dbReference type="SUPFAM" id="SSF89392">
    <property type="entry name" value="Prokaryotic lipoproteins and lipoprotein localization factors"/>
    <property type="match status" value="1"/>
</dbReference>
<evidence type="ECO:0000313" key="4">
    <source>
        <dbReference type="Proteomes" id="UP000494245"/>
    </source>
</evidence>
<keyword evidence="4" id="KW-1185">Reference proteome</keyword>
<evidence type="ECO:0000313" key="3">
    <source>
        <dbReference type="EMBL" id="GFK94527.1"/>
    </source>
</evidence>
<accession>A0A6V8LXZ9</accession>
<dbReference type="PANTHER" id="PTHR35869:SF1">
    <property type="entry name" value="OUTER-MEMBRANE LIPOPROTEIN CARRIER PROTEIN"/>
    <property type="match status" value="1"/>
</dbReference>
<protein>
    <submittedName>
        <fullName evidence="3">Outer-membrane lipoprotein carrier protein</fullName>
    </submittedName>
</protein>
<dbReference type="AlphaFoldDB" id="A0A6V8LXZ9"/>
<comment type="caution">
    <text evidence="3">The sequence shown here is derived from an EMBL/GenBank/DDBJ whole genome shotgun (WGS) entry which is preliminary data.</text>
</comment>
<keyword evidence="1 2" id="KW-0732">Signal</keyword>
<reference evidence="3 4" key="2">
    <citation type="submission" date="2020-05" db="EMBL/GenBank/DDBJ databases">
        <title>Draft genome sequence of Desulfovibrio sp. strainFSS-1.</title>
        <authorList>
            <person name="Shimoshige H."/>
            <person name="Kobayashi H."/>
            <person name="Maekawa T."/>
        </authorList>
    </citation>
    <scope>NUCLEOTIDE SEQUENCE [LARGE SCALE GENOMIC DNA]</scope>
    <source>
        <strain evidence="3 4">SIID29052-01</strain>
    </source>
</reference>
<sequence length="221" mass="24565">MTLRVLCALCALLCSANALAADVAGLPDKVQKQYQSVTSFSADFTQVLVNAASKERETRTGKLVFSQPALIRWETERPEKELLIVGKDAAWNVFPGEKTAYRYAVEDILGSKTMLRFLSGKGNLREDFHVSQEPEAPQGQAQLKLVPREAEPGLVLAHAWVDLKTNMLARIVIEDFYGNLNDVTLENLKTNPAVPKDFFQYAPPKDFTILDNAGMQDKPKP</sequence>
<dbReference type="EMBL" id="BLTE01000010">
    <property type="protein sequence ID" value="GFK94527.1"/>
    <property type="molecule type" value="Genomic_DNA"/>
</dbReference>
<feature type="signal peptide" evidence="2">
    <location>
        <begin position="1"/>
        <end position="20"/>
    </location>
</feature>
<feature type="chain" id="PRO_5028970361" evidence="2">
    <location>
        <begin position="21"/>
        <end position="221"/>
    </location>
</feature>
<evidence type="ECO:0000256" key="1">
    <source>
        <dbReference type="ARBA" id="ARBA00022729"/>
    </source>
</evidence>
<dbReference type="Pfam" id="PF03548">
    <property type="entry name" value="LolA"/>
    <property type="match status" value="1"/>
</dbReference>
<gene>
    <name evidence="3" type="primary">lolA</name>
    <name evidence="3" type="ORF">NNJEOMEG_02373</name>
</gene>
<dbReference type="Gene3D" id="2.50.20.10">
    <property type="entry name" value="Lipoprotein localisation LolA/LolB/LppX"/>
    <property type="match status" value="1"/>
</dbReference>